<reference evidence="2" key="2">
    <citation type="journal article" date="2015" name="Data Brief">
        <title>Shoot transcriptome of the giant reed, Arundo donax.</title>
        <authorList>
            <person name="Barrero R.A."/>
            <person name="Guerrero F.D."/>
            <person name="Moolhuijzen P."/>
            <person name="Goolsby J.A."/>
            <person name="Tidwell J."/>
            <person name="Bellgard S.E."/>
            <person name="Bellgard M.I."/>
        </authorList>
    </citation>
    <scope>NUCLEOTIDE SEQUENCE</scope>
    <source>
        <tissue evidence="2">Shoot tissue taken approximately 20 cm above the soil surface</tissue>
    </source>
</reference>
<evidence type="ECO:0000313" key="2">
    <source>
        <dbReference type="EMBL" id="JAD74267.1"/>
    </source>
</evidence>
<reference evidence="2" key="1">
    <citation type="submission" date="2014-09" db="EMBL/GenBank/DDBJ databases">
        <authorList>
            <person name="Magalhaes I.L.F."/>
            <person name="Oliveira U."/>
            <person name="Santos F.R."/>
            <person name="Vidigal T.H.D.A."/>
            <person name="Brescovit A.D."/>
            <person name="Santos A.J."/>
        </authorList>
    </citation>
    <scope>NUCLEOTIDE SEQUENCE</scope>
    <source>
        <tissue evidence="2">Shoot tissue taken approximately 20 cm above the soil surface</tissue>
    </source>
</reference>
<feature type="region of interest" description="Disordered" evidence="1">
    <location>
        <begin position="1"/>
        <end position="21"/>
    </location>
</feature>
<evidence type="ECO:0000256" key="1">
    <source>
        <dbReference type="SAM" id="MobiDB-lite"/>
    </source>
</evidence>
<dbReference type="AlphaFoldDB" id="A0A0A9CRY5"/>
<proteinExistence type="predicted"/>
<dbReference type="EMBL" id="GBRH01223628">
    <property type="protein sequence ID" value="JAD74267.1"/>
    <property type="molecule type" value="Transcribed_RNA"/>
</dbReference>
<organism evidence="2">
    <name type="scientific">Arundo donax</name>
    <name type="common">Giant reed</name>
    <name type="synonym">Donax arundinaceus</name>
    <dbReference type="NCBI Taxonomy" id="35708"/>
    <lineage>
        <taxon>Eukaryota</taxon>
        <taxon>Viridiplantae</taxon>
        <taxon>Streptophyta</taxon>
        <taxon>Embryophyta</taxon>
        <taxon>Tracheophyta</taxon>
        <taxon>Spermatophyta</taxon>
        <taxon>Magnoliopsida</taxon>
        <taxon>Liliopsida</taxon>
        <taxon>Poales</taxon>
        <taxon>Poaceae</taxon>
        <taxon>PACMAD clade</taxon>
        <taxon>Arundinoideae</taxon>
        <taxon>Arundineae</taxon>
        <taxon>Arundo</taxon>
    </lineage>
</organism>
<protein>
    <submittedName>
        <fullName evidence="2">Uncharacterized protein</fullName>
    </submittedName>
</protein>
<sequence>MGFCPRAEGGADPAEGEEEES</sequence>
<name>A0A0A9CRY5_ARUDO</name>
<accession>A0A0A9CRY5</accession>